<dbReference type="Proteomes" id="UP001230649">
    <property type="component" value="Unassembled WGS sequence"/>
</dbReference>
<organism evidence="1 2">
    <name type="scientific">Naganishia adeliensis</name>
    <dbReference type="NCBI Taxonomy" id="92952"/>
    <lineage>
        <taxon>Eukaryota</taxon>
        <taxon>Fungi</taxon>
        <taxon>Dikarya</taxon>
        <taxon>Basidiomycota</taxon>
        <taxon>Agaricomycotina</taxon>
        <taxon>Tremellomycetes</taxon>
        <taxon>Filobasidiales</taxon>
        <taxon>Filobasidiaceae</taxon>
        <taxon>Naganishia</taxon>
    </lineage>
</organism>
<reference evidence="1" key="1">
    <citation type="submission" date="2023-04" db="EMBL/GenBank/DDBJ databases">
        <title>Draft Genome sequencing of Naganishia species isolated from polar environments using Oxford Nanopore Technology.</title>
        <authorList>
            <person name="Leo P."/>
            <person name="Venkateswaran K."/>
        </authorList>
    </citation>
    <scope>NUCLEOTIDE SEQUENCE</scope>
    <source>
        <strain evidence="1">MNA-CCFEE 5262</strain>
    </source>
</reference>
<evidence type="ECO:0000313" key="2">
    <source>
        <dbReference type="Proteomes" id="UP001230649"/>
    </source>
</evidence>
<evidence type="ECO:0000313" key="1">
    <source>
        <dbReference type="EMBL" id="KAJ9101538.1"/>
    </source>
</evidence>
<accession>A0ACC2VQZ9</accession>
<proteinExistence type="predicted"/>
<protein>
    <submittedName>
        <fullName evidence="1">Uncharacterized protein</fullName>
    </submittedName>
</protein>
<name>A0ACC2VQZ9_9TREE</name>
<comment type="caution">
    <text evidence="1">The sequence shown here is derived from an EMBL/GenBank/DDBJ whole genome shotgun (WGS) entry which is preliminary data.</text>
</comment>
<gene>
    <name evidence="1" type="ORF">QFC20_005231</name>
</gene>
<dbReference type="EMBL" id="JASBWS010000069">
    <property type="protein sequence ID" value="KAJ9101538.1"/>
    <property type="molecule type" value="Genomic_DNA"/>
</dbReference>
<sequence>MDKIRTNVSGGKGGRFTVDAGGGDGLMGNQMATGVPVRRNNNQHQGYSQNQASATGFVKPSPAMSRTGRPVPANLSISNLNGHAQSPRAKNHQVHFMAGSLPNSASSSRAQTPALQMHEFELAQSASSAQSNASRSMSSSLQMGFNPGFNPRSLTEQSPLSQSIPQFASGSYQSGSALNNPFAQPARARKASSGAHHHPYSRSGTTTPLEPPSPWEVNGSDFPFGMNQDDANAIAMALASQQEAQSQRYGNGPYEGMQQPGTRSGDVDAAELFGELGQAMNDFPQPATNGSRLNSNARDSFDPSQQGMSADETQRIMLENALLRNMLAGNEDASWSGVNGLQAQSSSKGRGDDAGMENPTSSSNQSLQSRHMDNHQHPQLDLSAAEVDAILRHELFGQSSEPNDPSAAFFSSLTGMMRNMQEQQHEPAEVDSYGNYGRPIPRAASSSAQQSVLEANVYGTSFGSGNASTSTPSLLTQRLQQGNPPLAGPTRSTQPAADRFSASLPNGTRLSQSQSSSSIGQPVNGHSKGILPTPPASFSQSFAYPPGQLPNQAAAGWGPSRGVQEKRERGAPGLSLSATAASRNVGLYTPLITPTALVENLSLASPTTPGYNFSHSDHNRQTRKTRPSGVQAGMSQNQAGNSTHHQTSRMPPPPARIQVPSQHTAPVASPPSEYLPQLPAGLQLEHLAKYGSAGLEMAIRLGMQMGMQLSQGNGQLGQSPLGFEEHSSLSASLEAQSVQDQMNRMMQSKAAASQVSSPSPRSPAGYNPARYGSMTVLPDHGGTKTADVVTDILNDDFFAAVNVSTSSSQTPEVASGFTTSRRTSQSGGEPSLMSPHMPSPTASALPDIDLPADELAKKDPLATQVWKAYARAKNTLPNGPRMENLTWRMMHMTLKKVDATPKPAREMTLVPEEPETLGIDEEERDVPGEMTSEEVERGRRGRFKGKGKVVGFDAESPQNRQESPDGMDWRAASRSRSRASVMDWRPSSRSRSRSTFNRNRNPYEHASEIHSQAMLASGRDMPLQEQLLAYTQSTSHDDQWPLSHYLSGDSQVNPNGALSSAPERRQLDQQEDLIGISSFTSQFSPQHQGHRQPMGMSKSAFEYDQAIRTAATYDTFASSVPSNQPLHLSGELLPSSLTSQSGPSATLALSPKNFPKLPGISGPGLYDETRENFHPQYGFLPRRVRKTSFDHTVAQGSSAESGSGLLPPPRAGKVRKRSADVSPFMAPQNKLEPVSASVDLPLPTSASVNVPPGSFPNTAFTFSVPGSYEAFFDINAASGNTPNPPSTSGGSSELDPASADMGPAYLQALQNMFDQGVLDEATRAILGPNFGSESTDPTTGMAALQAGLIQPENAFDFQQLMQQYLHTNATANPFTHINPAHVLGASSNSTLHPLATSGTLSNFSSPTGMSPSIHAPQMLQNPGPTKPLPKVVGGKTVSLSQKPHPVRANSSPNLVALKLSAMAQGMKGGDDSKVAHGGGDKGSNHRQGHKSGPSTPSSEDTDGTVMSTSETPTHCSNCQTTKTPLWRRDPEGQPLCNACGLFYKLHGVVRPLSLKTDVIKKRYARLHIDKGLSLTFVGYIRNRTAPGKDGSSTAPAARKGSSGSAGANIGKGPTSSRSAASSPRPSLTSTTSTKKARRVSDAPLQPFSFTSIDPLSASQPT</sequence>
<keyword evidence="2" id="KW-1185">Reference proteome</keyword>